<evidence type="ECO:0000313" key="20">
    <source>
        <dbReference type="Proteomes" id="UP000288347"/>
    </source>
</evidence>
<dbReference type="InterPro" id="IPR038287">
    <property type="entry name" value="Cse2_sf"/>
</dbReference>
<evidence type="ECO:0000313" key="19">
    <source>
        <dbReference type="Proteomes" id="UP000288082"/>
    </source>
</evidence>
<gene>
    <name evidence="2" type="primary">casB</name>
    <name evidence="1" type="ORF">AN926_04445</name>
    <name evidence="10" type="ORF">CSW14_02990</name>
    <name evidence="9" type="ORF">CSW23_12570</name>
    <name evidence="8" type="ORF">CSW29_04405</name>
    <name evidence="7" type="ORF">CSW37_05265</name>
    <name evidence="5" type="ORF">CSW38_08065</name>
    <name evidence="6" type="ORF">CSW40_00015</name>
    <name evidence="2" type="ORF">CSW45_11940</name>
    <name evidence="4" type="ORF">CSW47_09235</name>
    <name evidence="3" type="ORF">CSW50_06680</name>
</gene>
<dbReference type="Proteomes" id="UP000287306">
    <property type="component" value="Unassembled WGS sequence"/>
</dbReference>
<evidence type="ECO:0000313" key="18">
    <source>
        <dbReference type="Proteomes" id="UP000288073"/>
    </source>
</evidence>
<protein>
    <submittedName>
        <fullName evidence="1 2">CRISPR-associated protein Cse2</fullName>
    </submittedName>
</protein>
<dbReference type="CDD" id="cd09731">
    <property type="entry name" value="Cse2_I-E"/>
    <property type="match status" value="1"/>
</dbReference>
<evidence type="ECO:0000313" key="14">
    <source>
        <dbReference type="Proteomes" id="UP000286910"/>
    </source>
</evidence>
<evidence type="ECO:0000313" key="6">
    <source>
        <dbReference type="EMBL" id="RTH28860.1"/>
    </source>
</evidence>
<dbReference type="Proteomes" id="UP000286910">
    <property type="component" value="Unassembled WGS sequence"/>
</dbReference>
<dbReference type="InterPro" id="IPR013382">
    <property type="entry name" value="CRISPR-assoc_prot_Cse2"/>
</dbReference>
<dbReference type="EMBL" id="PEMH01000110">
    <property type="protein sequence ID" value="RTI01316.1"/>
    <property type="molecule type" value="Genomic_DNA"/>
</dbReference>
<dbReference type="EMBL" id="PEMW01000070">
    <property type="protein sequence ID" value="RTI59107.1"/>
    <property type="molecule type" value="Genomic_DNA"/>
</dbReference>
<dbReference type="EMBL" id="PELP01000266">
    <property type="protein sequence ID" value="RTH03173.1"/>
    <property type="molecule type" value="Genomic_DNA"/>
</dbReference>
<reference evidence="1 11" key="1">
    <citation type="submission" date="2015-09" db="EMBL/GenBank/DDBJ databases">
        <title>Draft genome sequence of Thermus scotoductus strain K1 isolated from a geothermal spring in Nagorno-Karabakh, Armenia.</title>
        <authorList>
            <person name="Saghatelyan A."/>
            <person name="Poghosyan L."/>
            <person name="Panosyan H."/>
            <person name="Birkeland N.-K."/>
        </authorList>
    </citation>
    <scope>NUCLEOTIDE SEQUENCE [LARGE SCALE GENOMIC DNA]</scope>
    <source>
        <strain evidence="1 11">K1</strain>
    </source>
</reference>
<dbReference type="EMBL" id="PELY01000244">
    <property type="protein sequence ID" value="RTH25227.1"/>
    <property type="molecule type" value="Genomic_DNA"/>
</dbReference>
<dbReference type="Proteomes" id="UP000286712">
    <property type="component" value="Unassembled WGS sequence"/>
</dbReference>
<evidence type="ECO:0000313" key="17">
    <source>
        <dbReference type="Proteomes" id="UP000288051"/>
    </source>
</evidence>
<organism evidence="1 11">
    <name type="scientific">Thermus scotoductus</name>
    <dbReference type="NCBI Taxonomy" id="37636"/>
    <lineage>
        <taxon>Bacteria</taxon>
        <taxon>Thermotogati</taxon>
        <taxon>Deinococcota</taxon>
        <taxon>Deinococci</taxon>
        <taxon>Thermales</taxon>
        <taxon>Thermaceae</taxon>
        <taxon>Thermus</taxon>
    </lineage>
</organism>
<evidence type="ECO:0000313" key="12">
    <source>
        <dbReference type="Proteomes" id="UP000286712"/>
    </source>
</evidence>
<dbReference type="EMBL" id="LJJR01000008">
    <property type="protein sequence ID" value="KPD32375.1"/>
    <property type="molecule type" value="Genomic_DNA"/>
</dbReference>
<evidence type="ECO:0000313" key="4">
    <source>
        <dbReference type="EMBL" id="RTH03173.1"/>
    </source>
</evidence>
<dbReference type="EMBL" id="PELW01000001">
    <property type="protein sequence ID" value="RTH28860.1"/>
    <property type="molecule type" value="Genomic_DNA"/>
</dbReference>
<dbReference type="EMBL" id="PELZ01000133">
    <property type="protein sequence ID" value="RTH38078.1"/>
    <property type="molecule type" value="Genomic_DNA"/>
</dbReference>
<dbReference type="EMBL" id="PEMN01000382">
    <property type="protein sequence ID" value="RTI13879.1"/>
    <property type="molecule type" value="Genomic_DNA"/>
</dbReference>
<dbReference type="Proteomes" id="UP000288073">
    <property type="component" value="Unassembled WGS sequence"/>
</dbReference>
<dbReference type="EMBL" id="PELR01000372">
    <property type="protein sequence ID" value="RTH00938.1"/>
    <property type="molecule type" value="Genomic_DNA"/>
</dbReference>
<evidence type="ECO:0000313" key="15">
    <source>
        <dbReference type="Proteomes" id="UP000287306"/>
    </source>
</evidence>
<evidence type="ECO:0000313" key="7">
    <source>
        <dbReference type="EMBL" id="RTH38078.1"/>
    </source>
</evidence>
<evidence type="ECO:0000313" key="5">
    <source>
        <dbReference type="EMBL" id="RTH25227.1"/>
    </source>
</evidence>
<sequence>MSGKRFVEWLSELKSRQGWTPARAVLRRSLAFDPGGYPPAMPYVEPLLQNLGDDGWRREAYYLVAGLFALKDGEHQEGRTLARALWEARQTRQSDSLEKRFLALLDADRDQIAHRLRQAVGLVEGALDFAQLLEDLLRWFDPKRRVQARWAREFYGAQEFGQEALAEGQGS</sequence>
<dbReference type="Pfam" id="PF09485">
    <property type="entry name" value="CRISPR_Cse2"/>
    <property type="match status" value="1"/>
</dbReference>
<dbReference type="AlphaFoldDB" id="A0A0N0IR53"/>
<proteinExistence type="predicted"/>
<evidence type="ECO:0000313" key="10">
    <source>
        <dbReference type="EMBL" id="RTI59107.1"/>
    </source>
</evidence>
<evidence type="ECO:0000313" key="3">
    <source>
        <dbReference type="EMBL" id="RTH02793.1"/>
    </source>
</evidence>
<dbReference type="RefSeq" id="WP_015717146.1">
    <property type="nucleotide sequence ID" value="NZ_DAHVNI010000016.1"/>
</dbReference>
<evidence type="ECO:0000313" key="13">
    <source>
        <dbReference type="Proteomes" id="UP000286734"/>
    </source>
</evidence>
<dbReference type="EMBL" id="PELM01000188">
    <property type="protein sequence ID" value="RTH02793.1"/>
    <property type="molecule type" value="Genomic_DNA"/>
</dbReference>
<dbReference type="Proteomes" id="UP000286734">
    <property type="component" value="Unassembled WGS sequence"/>
</dbReference>
<dbReference type="NCBIfam" id="TIGR02548">
    <property type="entry name" value="casB_cse2"/>
    <property type="match status" value="1"/>
</dbReference>
<accession>A0A0N0IR53</accession>
<evidence type="ECO:0000313" key="16">
    <source>
        <dbReference type="Proteomes" id="UP000287467"/>
    </source>
</evidence>
<evidence type="ECO:0000313" key="11">
    <source>
        <dbReference type="Proteomes" id="UP000053099"/>
    </source>
</evidence>
<evidence type="ECO:0000313" key="2">
    <source>
        <dbReference type="EMBL" id="RTH00938.1"/>
    </source>
</evidence>
<dbReference type="GeneID" id="93867480"/>
<dbReference type="Proteomes" id="UP000053099">
    <property type="component" value="Unassembled WGS sequence"/>
</dbReference>
<dbReference type="PATRIC" id="fig|37636.3.peg.2643"/>
<dbReference type="Proteomes" id="UP000288051">
    <property type="component" value="Unassembled WGS sequence"/>
</dbReference>
<comment type="caution">
    <text evidence="1">The sequence shown here is derived from an EMBL/GenBank/DDBJ whole genome shotgun (WGS) entry which is preliminary data.</text>
</comment>
<evidence type="ECO:0000313" key="1">
    <source>
        <dbReference type="EMBL" id="KPD32375.1"/>
    </source>
</evidence>
<name>A0A0N0IR53_THESC</name>
<evidence type="ECO:0000313" key="8">
    <source>
        <dbReference type="EMBL" id="RTI01316.1"/>
    </source>
</evidence>
<dbReference type="Proteomes" id="UP000288347">
    <property type="component" value="Unassembled WGS sequence"/>
</dbReference>
<dbReference type="Proteomes" id="UP000288082">
    <property type="component" value="Unassembled WGS sequence"/>
</dbReference>
<reference evidence="12 13" key="2">
    <citation type="journal article" date="2019" name="Extremophiles">
        <title>Biogeography of thermophiles and predominance of Thermus scotoductus in domestic water heaters.</title>
        <authorList>
            <person name="Wilpiszeski R.L."/>
            <person name="Zhang Z."/>
            <person name="House C.H."/>
        </authorList>
    </citation>
    <scope>NUCLEOTIDE SEQUENCE [LARGE SCALE GENOMIC DNA]</scope>
    <source>
        <strain evidence="9 18">10_S10</strain>
        <strain evidence="8 20">16_S16</strain>
        <strain evidence="10 16">1_S1</strain>
        <strain evidence="7 17">24_S24</strain>
        <strain evidence="5 15">25_S25</strain>
        <strain evidence="6 12">27_S27</strain>
        <strain evidence="2 14">32_S32</strain>
        <strain evidence="4 13">34_S34</strain>
        <strain evidence="3 19">38_S38</strain>
    </source>
</reference>
<evidence type="ECO:0000313" key="9">
    <source>
        <dbReference type="EMBL" id="RTI13879.1"/>
    </source>
</evidence>
<dbReference type="Gene3D" id="1.10.520.40">
    <property type="entry name" value="CRISPR-associated protein Cse2"/>
    <property type="match status" value="1"/>
</dbReference>
<dbReference type="Proteomes" id="UP000287467">
    <property type="component" value="Unassembled WGS sequence"/>
</dbReference>